<comment type="caution">
    <text evidence="9">The sequence shown here is derived from an EMBL/GenBank/DDBJ whole genome shotgun (WGS) entry which is preliminary data.</text>
</comment>
<evidence type="ECO:0000256" key="4">
    <source>
        <dbReference type="ARBA" id="ARBA00023136"/>
    </source>
</evidence>
<dbReference type="STRING" id="452.Lspi_0059"/>
<comment type="subcellular location">
    <subcellularLocation>
        <location evidence="1">Membrane</location>
        <topology evidence="1">Multi-pass membrane protein</topology>
    </subcellularLocation>
</comment>
<dbReference type="GO" id="GO:0016020">
    <property type="term" value="C:membrane"/>
    <property type="evidence" value="ECO:0007669"/>
    <property type="project" value="UniProtKB-SubCell"/>
</dbReference>
<dbReference type="Gene3D" id="2.40.50.140">
    <property type="entry name" value="Nucleic acid-binding proteins"/>
    <property type="match status" value="1"/>
</dbReference>
<evidence type="ECO:0000313" key="9">
    <source>
        <dbReference type="EMBL" id="KTD66296.1"/>
    </source>
</evidence>
<dbReference type="Gene3D" id="3.90.226.10">
    <property type="entry name" value="2-enoyl-CoA Hydratase, Chain A, domain 1"/>
    <property type="match status" value="1"/>
</dbReference>
<feature type="transmembrane region" description="Helical" evidence="5">
    <location>
        <begin position="316"/>
        <end position="335"/>
    </location>
</feature>
<dbReference type="InterPro" id="IPR052165">
    <property type="entry name" value="Membrane_assoc_protease"/>
</dbReference>
<keyword evidence="4 5" id="KW-0472">Membrane</keyword>
<evidence type="ECO:0000256" key="5">
    <source>
        <dbReference type="SAM" id="Phobius"/>
    </source>
</evidence>
<organism evidence="9 10">
    <name type="scientific">Legionella spiritensis</name>
    <dbReference type="NCBI Taxonomy" id="452"/>
    <lineage>
        <taxon>Bacteria</taxon>
        <taxon>Pseudomonadati</taxon>
        <taxon>Pseudomonadota</taxon>
        <taxon>Gammaproteobacteria</taxon>
        <taxon>Legionellales</taxon>
        <taxon>Legionellaceae</taxon>
        <taxon>Legionella</taxon>
    </lineage>
</organism>
<keyword evidence="2 5" id="KW-0812">Transmembrane</keyword>
<feature type="domain" description="NfeD integral membrane" evidence="7">
    <location>
        <begin position="247"/>
        <end position="361"/>
    </location>
</feature>
<dbReference type="InterPro" id="IPR012340">
    <property type="entry name" value="NA-bd_OB-fold"/>
</dbReference>
<proteinExistence type="predicted"/>
<protein>
    <submittedName>
        <fullName evidence="9">Transmembrane protein</fullName>
    </submittedName>
</protein>
<dbReference type="EMBL" id="LNYX01000001">
    <property type="protein sequence ID" value="KTD66296.1"/>
    <property type="molecule type" value="Genomic_DNA"/>
</dbReference>
<feature type="domain" description="NfeD1b N-terminal" evidence="8">
    <location>
        <begin position="31"/>
        <end position="207"/>
    </location>
</feature>
<feature type="transmembrane region" description="Helical" evidence="5">
    <location>
        <begin position="292"/>
        <end position="309"/>
    </location>
</feature>
<dbReference type="Pfam" id="PF24961">
    <property type="entry name" value="NfeD_membrane"/>
    <property type="match status" value="1"/>
</dbReference>
<dbReference type="InterPro" id="IPR029045">
    <property type="entry name" value="ClpP/crotonase-like_dom_sf"/>
</dbReference>
<feature type="domain" description="NfeD-like C-terminal" evidence="6">
    <location>
        <begin position="380"/>
        <end position="433"/>
    </location>
</feature>
<dbReference type="InterPro" id="IPR056739">
    <property type="entry name" value="NfeD_membrane"/>
</dbReference>
<feature type="transmembrane region" description="Helical" evidence="5">
    <location>
        <begin position="268"/>
        <end position="286"/>
    </location>
</feature>
<accession>A0A0W0ZB07</accession>
<evidence type="ECO:0000259" key="6">
    <source>
        <dbReference type="Pfam" id="PF01957"/>
    </source>
</evidence>
<dbReference type="Pfam" id="PF01957">
    <property type="entry name" value="NfeD"/>
    <property type="match status" value="1"/>
</dbReference>
<evidence type="ECO:0000256" key="2">
    <source>
        <dbReference type="ARBA" id="ARBA00022692"/>
    </source>
</evidence>
<reference evidence="9 10" key="1">
    <citation type="submission" date="2015-11" db="EMBL/GenBank/DDBJ databases">
        <title>Genomic analysis of 38 Legionella species identifies large and diverse effector repertoires.</title>
        <authorList>
            <person name="Burstein D."/>
            <person name="Amaro F."/>
            <person name="Zusman T."/>
            <person name="Lifshitz Z."/>
            <person name="Cohen O."/>
            <person name="Gilbert J.A."/>
            <person name="Pupko T."/>
            <person name="Shuman H.A."/>
            <person name="Segal G."/>
        </authorList>
    </citation>
    <scope>NUCLEOTIDE SEQUENCE [LARGE SCALE GENOMIC DNA]</scope>
    <source>
        <strain evidence="9 10">Mt.St.Helens-9</strain>
    </source>
</reference>
<dbReference type="PATRIC" id="fig|452.5.peg.65"/>
<dbReference type="PANTHER" id="PTHR33507:SF4">
    <property type="entry name" value="NODULATION COMPETITIVENESS PROTEIN NFED"/>
    <property type="match status" value="1"/>
</dbReference>
<evidence type="ECO:0000259" key="8">
    <source>
        <dbReference type="Pfam" id="PF25145"/>
    </source>
</evidence>
<dbReference type="SUPFAM" id="SSF52096">
    <property type="entry name" value="ClpP/crotonase"/>
    <property type="match status" value="1"/>
</dbReference>
<dbReference type="PANTHER" id="PTHR33507">
    <property type="entry name" value="INNER MEMBRANE PROTEIN YBBJ"/>
    <property type="match status" value="1"/>
</dbReference>
<dbReference type="RefSeq" id="WP_082642692.1">
    <property type="nucleotide sequence ID" value="NZ_CAAAII010000002.1"/>
</dbReference>
<evidence type="ECO:0000259" key="7">
    <source>
        <dbReference type="Pfam" id="PF24961"/>
    </source>
</evidence>
<evidence type="ECO:0000256" key="3">
    <source>
        <dbReference type="ARBA" id="ARBA00022989"/>
    </source>
</evidence>
<sequence>MSKPKRLRRWLVILGCFLMIVPITCYAGKIVILSIEGAIGPATADYVNRGINNAQDNALIIIRLDTPGGLDKSMRNIVKAILASKIPVVVYVTPSGARAASAGTYLLYASTLAAMTPGTHLGAASPVSIGVGSNKEDGKDSSQSTMRKKIHNDAQAYIRSLAQLRGRDVDFAQRAVVDAATMTESEALKAGVINIIAKNEKDLLTKVHGKVVTQNGLKIQIDTSDKPIVRVEPDWRTKILMVITDPTIAYMLLVLGIYGIFFELLNPGFVLPGVIGAIAILVALYALQLLPVNYAGLALILVGIAFIVVEAFTPSFGILGIGGTAAFVIGSILLLDSEHQHYQIAWAAIWAMAAANILVMLTLLGMAVKSRKKQIQHGLEVLIGAQGRTLSRVDPEGQAVIRGEIWQVRSVQPIDKDKKIKVKGAGSLLLDVEEQDVSQEQGD</sequence>
<gene>
    <name evidence="9" type="ORF">Lspi_0059</name>
</gene>
<name>A0A0W0ZB07_LEGSP</name>
<dbReference type="FunFam" id="3.90.226.10:FF:000089">
    <property type="entry name" value="Membrane-bound serine protease"/>
    <property type="match status" value="1"/>
</dbReference>
<dbReference type="AlphaFoldDB" id="A0A0W0ZB07"/>
<keyword evidence="3 5" id="KW-1133">Transmembrane helix</keyword>
<feature type="transmembrane region" description="Helical" evidence="5">
    <location>
        <begin position="239"/>
        <end position="261"/>
    </location>
</feature>
<dbReference type="InterPro" id="IPR002810">
    <property type="entry name" value="NfeD-like_C"/>
</dbReference>
<dbReference type="InterPro" id="IPR056738">
    <property type="entry name" value="NfeD1b_N"/>
</dbReference>
<evidence type="ECO:0000313" key="10">
    <source>
        <dbReference type="Proteomes" id="UP000054877"/>
    </source>
</evidence>
<dbReference type="SUPFAM" id="SSF141322">
    <property type="entry name" value="NfeD domain-like"/>
    <property type="match status" value="1"/>
</dbReference>
<dbReference type="Proteomes" id="UP000054877">
    <property type="component" value="Unassembled WGS sequence"/>
</dbReference>
<dbReference type="OrthoDB" id="5289056at2"/>
<dbReference type="CDD" id="cd07020">
    <property type="entry name" value="Clp_protease_NfeD_1"/>
    <property type="match status" value="1"/>
</dbReference>
<dbReference type="Pfam" id="PF25145">
    <property type="entry name" value="NfeD1b_N"/>
    <property type="match status" value="1"/>
</dbReference>
<feature type="transmembrane region" description="Helical" evidence="5">
    <location>
        <begin position="347"/>
        <end position="368"/>
    </location>
</feature>
<keyword evidence="10" id="KW-1185">Reference proteome</keyword>
<evidence type="ECO:0000256" key="1">
    <source>
        <dbReference type="ARBA" id="ARBA00004141"/>
    </source>
</evidence>